<evidence type="ECO:0000256" key="2">
    <source>
        <dbReference type="ARBA" id="ARBA00047591"/>
    </source>
</evidence>
<evidence type="ECO:0000313" key="6">
    <source>
        <dbReference type="Proteomes" id="UP000232875"/>
    </source>
</evidence>
<dbReference type="GO" id="GO:0005634">
    <property type="term" value="C:nucleus"/>
    <property type="evidence" value="ECO:0007669"/>
    <property type="project" value="TreeGrafter"/>
</dbReference>
<reference evidence="5 6" key="1">
    <citation type="submission" date="2017-10" db="EMBL/GenBank/DDBJ databases">
        <title>A novel species of cold-tolerant Malassezia isolated from bats.</title>
        <authorList>
            <person name="Lorch J.M."/>
            <person name="Palmer J.M."/>
            <person name="Vanderwolf K.J."/>
            <person name="Schmidt K.Z."/>
            <person name="Verant M.L."/>
            <person name="Weller T.J."/>
            <person name="Blehert D.S."/>
        </authorList>
    </citation>
    <scope>NUCLEOTIDE SEQUENCE [LARGE SCALE GENOMIC DNA]</scope>
    <source>
        <strain evidence="5 6">NWHC:44797-103</strain>
    </source>
</reference>
<feature type="domain" description="Serine hydrolase" evidence="4">
    <location>
        <begin position="5"/>
        <end position="214"/>
    </location>
</feature>
<name>A0A2N1J6X0_9BASI</name>
<dbReference type="PANTHER" id="PTHR48070">
    <property type="entry name" value="ESTERASE OVCA2"/>
    <property type="match status" value="1"/>
</dbReference>
<dbReference type="PANTHER" id="PTHR48070:SF6">
    <property type="entry name" value="ESTERASE OVCA2"/>
    <property type="match status" value="1"/>
</dbReference>
<dbReference type="SUPFAM" id="SSF53474">
    <property type="entry name" value="alpha/beta-Hydrolases"/>
    <property type="match status" value="1"/>
</dbReference>
<dbReference type="Proteomes" id="UP000232875">
    <property type="component" value="Unassembled WGS sequence"/>
</dbReference>
<evidence type="ECO:0000256" key="1">
    <source>
        <dbReference type="ARBA" id="ARBA00022801"/>
    </source>
</evidence>
<keyword evidence="1" id="KW-0378">Hydrolase</keyword>
<dbReference type="InterPro" id="IPR029058">
    <property type="entry name" value="AB_hydrolase_fold"/>
</dbReference>
<keyword evidence="6" id="KW-1185">Reference proteome</keyword>
<protein>
    <recommendedName>
        <fullName evidence="4">Serine hydrolase domain-containing protein</fullName>
    </recommendedName>
</protein>
<proteinExistence type="predicted"/>
<comment type="catalytic activity">
    <reaction evidence="2">
        <text>a diacylglycerol + H2O = a monoacylglycerol + a fatty acid + H(+)</text>
        <dbReference type="Rhea" id="RHEA:32731"/>
        <dbReference type="ChEBI" id="CHEBI:15377"/>
        <dbReference type="ChEBI" id="CHEBI:15378"/>
        <dbReference type="ChEBI" id="CHEBI:17408"/>
        <dbReference type="ChEBI" id="CHEBI:18035"/>
        <dbReference type="ChEBI" id="CHEBI:28868"/>
    </reaction>
</comment>
<accession>A0A2N1J6X0</accession>
<dbReference type="InterPro" id="IPR005645">
    <property type="entry name" value="FSH-like_dom"/>
</dbReference>
<dbReference type="STRING" id="2020962.A0A2N1J6X0"/>
<gene>
    <name evidence="5" type="ORF">MVES_003777</name>
</gene>
<sequence>MASIPKLKVLVIHGYATNGAVFKRRTSALQKACRDVAEFVFVNGPLHVRALPSASNPEPGEPNPADPVEKQARAWWRHDGDVYRGWDNSAMFLQTVFQEHGPFDGIMGFSQGGSVTAVITAALEHPSLVPEMHGKFQELPFKFAINISGFRPADQKFDALFEPKIATPMLIIIGMNDFLVEPKTTETLLSICEQSRIVHHDGGHYLPTNASWRNFLRDFIDSFRVTTPSAWQDIPAPLMQLDDEITREEAEAVDPKL</sequence>
<organism evidence="5 6">
    <name type="scientific">Malassezia vespertilionis</name>
    <dbReference type="NCBI Taxonomy" id="2020962"/>
    <lineage>
        <taxon>Eukaryota</taxon>
        <taxon>Fungi</taxon>
        <taxon>Dikarya</taxon>
        <taxon>Basidiomycota</taxon>
        <taxon>Ustilaginomycotina</taxon>
        <taxon>Malasseziomycetes</taxon>
        <taxon>Malasseziales</taxon>
        <taxon>Malasseziaceae</taxon>
        <taxon>Malassezia</taxon>
    </lineage>
</organism>
<dbReference type="InterPro" id="IPR050593">
    <property type="entry name" value="LovG"/>
</dbReference>
<dbReference type="GO" id="GO:0016787">
    <property type="term" value="F:hydrolase activity"/>
    <property type="evidence" value="ECO:0007669"/>
    <property type="project" value="UniProtKB-KW"/>
</dbReference>
<dbReference type="OrthoDB" id="2094269at2759"/>
<dbReference type="AlphaFoldDB" id="A0A2N1J6X0"/>
<dbReference type="Gene3D" id="3.40.50.1820">
    <property type="entry name" value="alpha/beta hydrolase"/>
    <property type="match status" value="1"/>
</dbReference>
<dbReference type="GO" id="GO:0005737">
    <property type="term" value="C:cytoplasm"/>
    <property type="evidence" value="ECO:0007669"/>
    <property type="project" value="TreeGrafter"/>
</dbReference>
<comment type="catalytic activity">
    <reaction evidence="3">
        <text>a monoacylglycerol + H2O = glycerol + a fatty acid + H(+)</text>
        <dbReference type="Rhea" id="RHEA:15245"/>
        <dbReference type="ChEBI" id="CHEBI:15377"/>
        <dbReference type="ChEBI" id="CHEBI:15378"/>
        <dbReference type="ChEBI" id="CHEBI:17408"/>
        <dbReference type="ChEBI" id="CHEBI:17754"/>
        <dbReference type="ChEBI" id="CHEBI:28868"/>
    </reaction>
</comment>
<evidence type="ECO:0000313" key="5">
    <source>
        <dbReference type="EMBL" id="PKI82300.1"/>
    </source>
</evidence>
<evidence type="ECO:0000259" key="4">
    <source>
        <dbReference type="Pfam" id="PF03959"/>
    </source>
</evidence>
<dbReference type="Pfam" id="PF03959">
    <property type="entry name" value="FSH1"/>
    <property type="match status" value="1"/>
</dbReference>
<evidence type="ECO:0000256" key="3">
    <source>
        <dbReference type="ARBA" id="ARBA00048461"/>
    </source>
</evidence>
<dbReference type="EMBL" id="KZ454997">
    <property type="protein sequence ID" value="PKI82300.1"/>
    <property type="molecule type" value="Genomic_DNA"/>
</dbReference>